<sequence>MSRFFRKLLHIPLSRPFSSSALPRLQFRIARLGRPMLCNVEVPPPYDMRLKDALRESDALTRTAQVREILRSAHLLSNELIPIDPAEIATVEAEGDLDFRLGTTEHVAVLGEGWLRRMIDEAVGKAMEKVTAENNAVAEELTKKIESVELAGQTKIQSVKLAGRKLTEGLEEDVESIKHVLMASQKRLMSANAVNRLVLSKALAKGIITVSQHKHLVRYASAGAVLSRPLTKSVRQTLGAQTTSHLRTFLNGDEISLLVRTASRLARTKALTKLRNRIAHPRPPQSKKRDLIKSELIKQGARPEWAEEQAKAAMALIFRAFASVPA</sequence>
<protein>
    <submittedName>
        <fullName evidence="1">RHTO0S14e03796g1_1</fullName>
    </submittedName>
</protein>
<name>A0A061BBX8_RHOTO</name>
<dbReference type="EMBL" id="LK052949">
    <property type="protein sequence ID" value="CDR47447.1"/>
    <property type="molecule type" value="Genomic_DNA"/>
</dbReference>
<proteinExistence type="predicted"/>
<reference evidence="1" key="1">
    <citation type="journal article" date="2014" name="Genome Announc.">
        <title>Draft genome sequence of Rhodosporidium toruloides CECT1137, an oleaginous yeast of biotechnological interest.</title>
        <authorList>
            <person name="Morin N."/>
            <person name="Calcas X."/>
            <person name="Devillers H."/>
            <person name="Durrens P."/>
            <person name="Sherman D.J."/>
            <person name="Nicaud J.-M."/>
            <person name="Neuveglise C."/>
        </authorList>
    </citation>
    <scope>NUCLEOTIDE SEQUENCE</scope>
    <source>
        <strain evidence="1">CECT1137</strain>
    </source>
</reference>
<accession>A0A061BBX8</accession>
<dbReference type="AlphaFoldDB" id="A0A061BBX8"/>
<gene>
    <name evidence="1" type="ORF">RHTO0S_14e03796g</name>
</gene>
<organism evidence="1">
    <name type="scientific">Rhodotorula toruloides</name>
    <name type="common">Yeast</name>
    <name type="synonym">Rhodosporidium toruloides</name>
    <dbReference type="NCBI Taxonomy" id="5286"/>
    <lineage>
        <taxon>Eukaryota</taxon>
        <taxon>Fungi</taxon>
        <taxon>Dikarya</taxon>
        <taxon>Basidiomycota</taxon>
        <taxon>Pucciniomycotina</taxon>
        <taxon>Microbotryomycetes</taxon>
        <taxon>Sporidiobolales</taxon>
        <taxon>Sporidiobolaceae</taxon>
        <taxon>Rhodotorula</taxon>
    </lineage>
</organism>
<evidence type="ECO:0000313" key="1">
    <source>
        <dbReference type="EMBL" id="CDR47447.1"/>
    </source>
</evidence>